<dbReference type="GO" id="GO:0004497">
    <property type="term" value="F:monooxygenase activity"/>
    <property type="evidence" value="ECO:0007669"/>
    <property type="project" value="UniProtKB-KW"/>
</dbReference>
<organism evidence="9 10">
    <name type="scientific">Nonomuraea cypriaca</name>
    <dbReference type="NCBI Taxonomy" id="1187855"/>
    <lineage>
        <taxon>Bacteria</taxon>
        <taxon>Bacillati</taxon>
        <taxon>Actinomycetota</taxon>
        <taxon>Actinomycetes</taxon>
        <taxon>Streptosporangiales</taxon>
        <taxon>Streptosporangiaceae</taxon>
        <taxon>Nonomuraea</taxon>
    </lineage>
</organism>
<dbReference type="InterPro" id="IPR002397">
    <property type="entry name" value="Cyt_P450_B"/>
</dbReference>
<reference evidence="9" key="1">
    <citation type="submission" date="2020-11" db="EMBL/GenBank/DDBJ databases">
        <title>Whole-genome analyses of Nonomuraea sp. K274.</title>
        <authorList>
            <person name="Veyisoglu A."/>
        </authorList>
    </citation>
    <scope>NUCLEOTIDE SEQUENCE</scope>
    <source>
        <strain evidence="9">K274</strain>
    </source>
</reference>
<comment type="cofactor">
    <cofactor evidence="1">
        <name>heme</name>
        <dbReference type="ChEBI" id="CHEBI:30413"/>
    </cofactor>
</comment>
<evidence type="ECO:0000256" key="7">
    <source>
        <dbReference type="ARBA" id="ARBA00023033"/>
    </source>
</evidence>
<dbReference type="GO" id="GO:0016705">
    <property type="term" value="F:oxidoreductase activity, acting on paired donors, with incorporation or reduction of molecular oxygen"/>
    <property type="evidence" value="ECO:0007669"/>
    <property type="project" value="InterPro"/>
</dbReference>
<name>A0A931A3E3_9ACTN</name>
<dbReference type="GO" id="GO:0020037">
    <property type="term" value="F:heme binding"/>
    <property type="evidence" value="ECO:0007669"/>
    <property type="project" value="InterPro"/>
</dbReference>
<keyword evidence="7 8" id="KW-0503">Monooxygenase</keyword>
<dbReference type="GO" id="GO:0005506">
    <property type="term" value="F:iron ion binding"/>
    <property type="evidence" value="ECO:0007669"/>
    <property type="project" value="InterPro"/>
</dbReference>
<dbReference type="InterPro" id="IPR036396">
    <property type="entry name" value="Cyt_P450_sf"/>
</dbReference>
<dbReference type="SUPFAM" id="SSF48264">
    <property type="entry name" value="Cytochrome P450"/>
    <property type="match status" value="1"/>
</dbReference>
<dbReference type="AlphaFoldDB" id="A0A931A3E3"/>
<dbReference type="Pfam" id="PF00067">
    <property type="entry name" value="p450"/>
    <property type="match status" value="1"/>
</dbReference>
<evidence type="ECO:0000313" key="10">
    <source>
        <dbReference type="Proteomes" id="UP000605361"/>
    </source>
</evidence>
<dbReference type="PRINTS" id="PR00359">
    <property type="entry name" value="BP450"/>
</dbReference>
<keyword evidence="5 8" id="KW-0560">Oxidoreductase</keyword>
<proteinExistence type="inferred from homology"/>
<dbReference type="Gene3D" id="1.10.630.10">
    <property type="entry name" value="Cytochrome P450"/>
    <property type="match status" value="2"/>
</dbReference>
<dbReference type="InterPro" id="IPR001128">
    <property type="entry name" value="Cyt_P450"/>
</dbReference>
<evidence type="ECO:0000256" key="6">
    <source>
        <dbReference type="ARBA" id="ARBA00023004"/>
    </source>
</evidence>
<keyword evidence="4 8" id="KW-0479">Metal-binding</keyword>
<dbReference type="PANTHER" id="PTHR46696">
    <property type="entry name" value="P450, PUTATIVE (EUROFUNG)-RELATED"/>
    <property type="match status" value="1"/>
</dbReference>
<keyword evidence="10" id="KW-1185">Reference proteome</keyword>
<accession>A0A931A3E3</accession>
<keyword evidence="6 8" id="KW-0408">Iron</keyword>
<evidence type="ECO:0000256" key="5">
    <source>
        <dbReference type="ARBA" id="ARBA00023002"/>
    </source>
</evidence>
<evidence type="ECO:0000256" key="1">
    <source>
        <dbReference type="ARBA" id="ARBA00001971"/>
    </source>
</evidence>
<gene>
    <name evidence="9" type="ORF">ITP53_07230</name>
</gene>
<evidence type="ECO:0000256" key="4">
    <source>
        <dbReference type="ARBA" id="ARBA00022723"/>
    </source>
</evidence>
<dbReference type="PRINTS" id="PR00385">
    <property type="entry name" value="P450"/>
</dbReference>
<evidence type="ECO:0000256" key="8">
    <source>
        <dbReference type="RuleBase" id="RU000461"/>
    </source>
</evidence>
<dbReference type="RefSeq" id="WP_195894516.1">
    <property type="nucleotide sequence ID" value="NZ_JADOGI010000015.1"/>
</dbReference>
<dbReference type="PROSITE" id="PS00086">
    <property type="entry name" value="CYTOCHROME_P450"/>
    <property type="match status" value="1"/>
</dbReference>
<evidence type="ECO:0000256" key="3">
    <source>
        <dbReference type="ARBA" id="ARBA00022617"/>
    </source>
</evidence>
<dbReference type="EMBL" id="JADOGI010000015">
    <property type="protein sequence ID" value="MBF8185531.1"/>
    <property type="molecule type" value="Genomic_DNA"/>
</dbReference>
<keyword evidence="3 8" id="KW-0349">Heme</keyword>
<comment type="similarity">
    <text evidence="2 8">Belongs to the cytochrome P450 family.</text>
</comment>
<evidence type="ECO:0000256" key="2">
    <source>
        <dbReference type="ARBA" id="ARBA00010617"/>
    </source>
</evidence>
<evidence type="ECO:0000313" key="9">
    <source>
        <dbReference type="EMBL" id="MBF8185531.1"/>
    </source>
</evidence>
<comment type="caution">
    <text evidence="9">The sequence shown here is derived from an EMBL/GenBank/DDBJ whole genome shotgun (WGS) entry which is preliminary data.</text>
</comment>
<dbReference type="PANTHER" id="PTHR46696:SF5">
    <property type="entry name" value="CYTOCHROME P450 BJ-1"/>
    <property type="match status" value="1"/>
</dbReference>
<protein>
    <submittedName>
        <fullName evidence="9">Cytochrome P450</fullName>
    </submittedName>
</protein>
<dbReference type="InterPro" id="IPR017972">
    <property type="entry name" value="Cyt_P450_CS"/>
</dbReference>
<sequence length="345" mass="36831">MTQYPLRRPHPLGVHPGYEHLREKCPVAEVGSPYGPAWLVTRYADVVAVLADPRFSRAAAATQDDGGILLNTDPPEHARLRRLVVAHTGAAGVERLRPAAEAAASDLAQGIPVEAEFLSAFAEPFSHRVLALFVGQLVGLPHQDLDPMATVLTLARVPDGERAAAFTELHRRLRRQVDEETLAVVCNIIFGGHAAVVAALGYCLLAALAEPLPRLAGDPARISEVVEETLRLAPPGDRTLLRRTTEPVDLGGRRLPAGALVVPSIAAANRDPDRPAGARTGRHLAFGRGPHACLGMALARMELRAALKALAEHAPGLRLAVDAENLRRTCEELSVSPLAAIPIRV</sequence>
<dbReference type="Proteomes" id="UP000605361">
    <property type="component" value="Unassembled WGS sequence"/>
</dbReference>